<protein>
    <recommendedName>
        <fullName evidence="4">Glycosyltransferase</fullName>
    </recommendedName>
</protein>
<name>A0AA40TWV4_9PSED</name>
<feature type="region of interest" description="Disordered" evidence="1">
    <location>
        <begin position="434"/>
        <end position="453"/>
    </location>
</feature>
<gene>
    <name evidence="2" type="ORF">ALO43_02683</name>
</gene>
<sequence length="453" mass="50714">MSDINVITHRDDANGVTRLLIIGYVWPEPRSSAASGHMMQLIQCFLEQGWQITFASPATEGEHRADLVSLGIREVHIELNSSSFDVFVGELQPNIVLFDQFMIEEQFGWRVEQQCPDALRILETSDFQSLRHARHQMIKDAPDNLRDVFEHSHSRLFPLIAATDLAQREVASLFRCDLNLMTSDVEIELLTSEFGVPASLLHWCPLMIDGVPDGFRPFAERAHFLSIGNFRHAPNWDAVLWMKTAIWPLIRQQLPDAQLHIYGAYTPPKAAALHKAAQGFHVKHWAEDALDVMSNARVCLAPLRFGAGIKGKLMDAMLCGTPSVTTPIGAEAMSGGLPWPGLIADSPESIAAAAVRLYQDQELWLEAQDAGRTLLQTRFQHRPHCDSLVARILAMLDRLPAHRLANFTGSMLRHHHHKSTKYMAQWIEAKNRVKDESPTQALPETPASEGQTG</sequence>
<organism evidence="2 3">
    <name type="scientific">Pseudomonas tremae</name>
    <dbReference type="NCBI Taxonomy" id="200454"/>
    <lineage>
        <taxon>Bacteria</taxon>
        <taxon>Pseudomonadati</taxon>
        <taxon>Pseudomonadota</taxon>
        <taxon>Gammaproteobacteria</taxon>
        <taxon>Pseudomonadales</taxon>
        <taxon>Pseudomonadaceae</taxon>
        <taxon>Pseudomonas</taxon>
    </lineage>
</organism>
<evidence type="ECO:0000313" key="3">
    <source>
        <dbReference type="Proteomes" id="UP000050523"/>
    </source>
</evidence>
<dbReference type="PANTHER" id="PTHR12526:SF584">
    <property type="entry name" value="GLYCOSYLTRANSFERASE"/>
    <property type="match status" value="1"/>
</dbReference>
<dbReference type="EMBL" id="LJRO01000058">
    <property type="protein sequence ID" value="KPZ06504.1"/>
    <property type="molecule type" value="Genomic_DNA"/>
</dbReference>
<evidence type="ECO:0008006" key="4">
    <source>
        <dbReference type="Google" id="ProtNLM"/>
    </source>
</evidence>
<evidence type="ECO:0000313" key="2">
    <source>
        <dbReference type="EMBL" id="KPZ06504.1"/>
    </source>
</evidence>
<dbReference type="Gene3D" id="3.40.50.2000">
    <property type="entry name" value="Glycogen Phosphorylase B"/>
    <property type="match status" value="1"/>
</dbReference>
<accession>A0AA40TWV4</accession>
<dbReference type="Proteomes" id="UP000050523">
    <property type="component" value="Unassembled WGS sequence"/>
</dbReference>
<dbReference type="Pfam" id="PF13692">
    <property type="entry name" value="Glyco_trans_1_4"/>
    <property type="match status" value="1"/>
</dbReference>
<feature type="compositionally biased region" description="Polar residues" evidence="1">
    <location>
        <begin position="438"/>
        <end position="453"/>
    </location>
</feature>
<proteinExistence type="predicted"/>
<comment type="caution">
    <text evidence="2">The sequence shown here is derived from an EMBL/GenBank/DDBJ whole genome shotgun (WGS) entry which is preliminary data.</text>
</comment>
<dbReference type="CDD" id="cd03801">
    <property type="entry name" value="GT4_PimA-like"/>
    <property type="match status" value="1"/>
</dbReference>
<evidence type="ECO:0000256" key="1">
    <source>
        <dbReference type="SAM" id="MobiDB-lite"/>
    </source>
</evidence>
<dbReference type="AlphaFoldDB" id="A0AA40TWV4"/>
<dbReference type="RefSeq" id="WP_054997138.1">
    <property type="nucleotide sequence ID" value="NZ_LJRO01000058.1"/>
</dbReference>
<reference evidence="2 3" key="1">
    <citation type="submission" date="2015-09" db="EMBL/GenBank/DDBJ databases">
        <title>Genome announcement of multiple Pseudomonas syringae strains.</title>
        <authorList>
            <person name="Thakur S."/>
            <person name="Wang P.W."/>
            <person name="Gong Y."/>
            <person name="Weir B.S."/>
            <person name="Guttman D.S."/>
        </authorList>
    </citation>
    <scope>NUCLEOTIDE SEQUENCE [LARGE SCALE GENOMIC DNA]</scope>
    <source>
        <strain evidence="2 3">ICMP9151</strain>
    </source>
</reference>
<dbReference type="SUPFAM" id="SSF53756">
    <property type="entry name" value="UDP-Glycosyltransferase/glycogen phosphorylase"/>
    <property type="match status" value="1"/>
</dbReference>
<dbReference type="PANTHER" id="PTHR12526">
    <property type="entry name" value="GLYCOSYLTRANSFERASE"/>
    <property type="match status" value="1"/>
</dbReference>